<reference evidence="1" key="1">
    <citation type="submission" date="2022-11" db="EMBL/GenBank/DDBJ databases">
        <title>Centuries of genome instability and evolution in soft-shell clam transmissible cancer (bioRxiv).</title>
        <authorList>
            <person name="Hart S.F.M."/>
            <person name="Yonemitsu M.A."/>
            <person name="Giersch R.M."/>
            <person name="Beal B.F."/>
            <person name="Arriagada G."/>
            <person name="Davis B.W."/>
            <person name="Ostrander E.A."/>
            <person name="Goff S.P."/>
            <person name="Metzger M.J."/>
        </authorList>
    </citation>
    <scope>NUCLEOTIDE SEQUENCE</scope>
    <source>
        <strain evidence="1">MELC-2E11</strain>
        <tissue evidence="1">Siphon/mantle</tissue>
    </source>
</reference>
<gene>
    <name evidence="1" type="ORF">MAR_023655</name>
</gene>
<protein>
    <submittedName>
        <fullName evidence="1">Uncharacterized protein</fullName>
    </submittedName>
</protein>
<organism evidence="1 2">
    <name type="scientific">Mya arenaria</name>
    <name type="common">Soft-shell clam</name>
    <dbReference type="NCBI Taxonomy" id="6604"/>
    <lineage>
        <taxon>Eukaryota</taxon>
        <taxon>Metazoa</taxon>
        <taxon>Spiralia</taxon>
        <taxon>Lophotrochozoa</taxon>
        <taxon>Mollusca</taxon>
        <taxon>Bivalvia</taxon>
        <taxon>Autobranchia</taxon>
        <taxon>Heteroconchia</taxon>
        <taxon>Euheterodonta</taxon>
        <taxon>Imparidentia</taxon>
        <taxon>Neoheterodontei</taxon>
        <taxon>Myida</taxon>
        <taxon>Myoidea</taxon>
        <taxon>Myidae</taxon>
        <taxon>Mya</taxon>
    </lineage>
</organism>
<name>A0ABY7DNM6_MYAAR</name>
<accession>A0ABY7DNM6</accession>
<sequence length="118" mass="13428">MSDLMNSSIYTYVCVFTEIELKVSLILYESQEINRLNILKYERVRNLRTPPTTQKPPGCHHNGRHYAPYEEINSGRSGNWCYGLMCGYDGYILAWDDWNCGPTTPPSTPPTPTPPGVK</sequence>
<keyword evidence="2" id="KW-1185">Reference proteome</keyword>
<dbReference type="Proteomes" id="UP001164746">
    <property type="component" value="Chromosome 3"/>
</dbReference>
<evidence type="ECO:0000313" key="2">
    <source>
        <dbReference type="Proteomes" id="UP001164746"/>
    </source>
</evidence>
<dbReference type="EMBL" id="CP111014">
    <property type="protein sequence ID" value="WAQ99282.1"/>
    <property type="molecule type" value="Genomic_DNA"/>
</dbReference>
<evidence type="ECO:0000313" key="1">
    <source>
        <dbReference type="EMBL" id="WAQ99282.1"/>
    </source>
</evidence>
<proteinExistence type="predicted"/>